<name>A0ABV0J558_9CYAN</name>
<dbReference type="Proteomes" id="UP001464891">
    <property type="component" value="Unassembled WGS sequence"/>
</dbReference>
<keyword evidence="2" id="KW-1185">Reference proteome</keyword>
<protein>
    <submittedName>
        <fullName evidence="1">Uncharacterized protein</fullName>
    </submittedName>
</protein>
<reference evidence="1 2" key="1">
    <citation type="submission" date="2022-04" db="EMBL/GenBank/DDBJ databases">
        <title>Positive selection, recombination, and allopatry shape intraspecific diversity of widespread and dominant cyanobacteria.</title>
        <authorList>
            <person name="Wei J."/>
            <person name="Shu W."/>
            <person name="Hu C."/>
        </authorList>
    </citation>
    <scope>NUCLEOTIDE SEQUENCE [LARGE SCALE GENOMIC DNA]</scope>
    <source>
        <strain evidence="1 2">GB2-A4</strain>
    </source>
</reference>
<accession>A0ABV0J558</accession>
<organism evidence="1 2">
    <name type="scientific">Trichocoleus desertorum GB2-A4</name>
    <dbReference type="NCBI Taxonomy" id="2933944"/>
    <lineage>
        <taxon>Bacteria</taxon>
        <taxon>Bacillati</taxon>
        <taxon>Cyanobacteriota</taxon>
        <taxon>Cyanophyceae</taxon>
        <taxon>Leptolyngbyales</taxon>
        <taxon>Trichocoleusaceae</taxon>
        <taxon>Trichocoleus</taxon>
    </lineage>
</organism>
<evidence type="ECO:0000313" key="2">
    <source>
        <dbReference type="Proteomes" id="UP001464891"/>
    </source>
</evidence>
<evidence type="ECO:0000313" key="1">
    <source>
        <dbReference type="EMBL" id="MEP0816917.1"/>
    </source>
</evidence>
<dbReference type="EMBL" id="JAMPKM010000003">
    <property type="protein sequence ID" value="MEP0816917.1"/>
    <property type="molecule type" value="Genomic_DNA"/>
</dbReference>
<comment type="caution">
    <text evidence="1">The sequence shown here is derived from an EMBL/GenBank/DDBJ whole genome shotgun (WGS) entry which is preliminary data.</text>
</comment>
<dbReference type="RefSeq" id="WP_190439179.1">
    <property type="nucleotide sequence ID" value="NZ_JAMPKM010000003.1"/>
</dbReference>
<gene>
    <name evidence="1" type="ORF">NC998_07390</name>
</gene>
<proteinExistence type="predicted"/>
<sequence>MKRQAKTHNSSRLSQGLATTANWLQDDHRDFGKLKSLWSRTHPRSPLQVLTKFSPLHLRSPSAG</sequence>